<dbReference type="EMBL" id="CAJVPU010015270">
    <property type="protein sequence ID" value="CAG8645785.1"/>
    <property type="molecule type" value="Genomic_DNA"/>
</dbReference>
<protein>
    <submittedName>
        <fullName evidence="1">13479_t:CDS:1</fullName>
    </submittedName>
</protein>
<sequence>MSEITTWPSLYWPFDNGTYLYQASGNKKFVNVIVDIWMFTTIWTLIFFTSIYGLAGLWTWVVFRKYRWSFLFPIGFIIIALLTGFINSAII</sequence>
<comment type="caution">
    <text evidence="1">The sequence shown here is derived from an EMBL/GenBank/DDBJ whole genome shotgun (WGS) entry which is preliminary data.</text>
</comment>
<name>A0ACA9NCL7_9GLOM</name>
<organism evidence="1 2">
    <name type="scientific">Dentiscutata heterogama</name>
    <dbReference type="NCBI Taxonomy" id="1316150"/>
    <lineage>
        <taxon>Eukaryota</taxon>
        <taxon>Fungi</taxon>
        <taxon>Fungi incertae sedis</taxon>
        <taxon>Mucoromycota</taxon>
        <taxon>Glomeromycotina</taxon>
        <taxon>Glomeromycetes</taxon>
        <taxon>Diversisporales</taxon>
        <taxon>Gigasporaceae</taxon>
        <taxon>Dentiscutata</taxon>
    </lineage>
</organism>
<accession>A0ACA9NCL7</accession>
<proteinExistence type="predicted"/>
<evidence type="ECO:0000313" key="1">
    <source>
        <dbReference type="EMBL" id="CAG8645785.1"/>
    </source>
</evidence>
<dbReference type="Proteomes" id="UP000789702">
    <property type="component" value="Unassembled WGS sequence"/>
</dbReference>
<gene>
    <name evidence="1" type="ORF">DHETER_LOCUS9057</name>
</gene>
<reference evidence="1" key="1">
    <citation type="submission" date="2021-06" db="EMBL/GenBank/DDBJ databases">
        <authorList>
            <person name="Kallberg Y."/>
            <person name="Tangrot J."/>
            <person name="Rosling A."/>
        </authorList>
    </citation>
    <scope>NUCLEOTIDE SEQUENCE</scope>
    <source>
        <strain evidence="1">IL203A</strain>
    </source>
</reference>
<evidence type="ECO:0000313" key="2">
    <source>
        <dbReference type="Proteomes" id="UP000789702"/>
    </source>
</evidence>
<feature type="non-terminal residue" evidence="1">
    <location>
        <position position="91"/>
    </location>
</feature>
<keyword evidence="2" id="KW-1185">Reference proteome</keyword>